<evidence type="ECO:0000313" key="2">
    <source>
        <dbReference type="Proteomes" id="UP001595453"/>
    </source>
</evidence>
<dbReference type="InterPro" id="IPR005262">
    <property type="entry name" value="MJ1255-like"/>
</dbReference>
<proteinExistence type="predicted"/>
<sequence>MKILYGIQGTGNGHITRARMMAASFKKLGVEVDYLFSGREQNGYFDMELFDNYRTFEGLSFITEQGSVKLWKTAKQLNFSQFYRDLQALDVSRYDLVFNDFEPLSAWAAKRQGVPVVAMSHQAAFLHAEVPAPGSRYWHKALITRFAPADVYLGVHWQPYHKAIIPPFIAHPAHLNFCPSIANKVLVYLPFEQLSSVIEFLNDFPDREFYCYHPAATNTSLKHIHLRAPSRDGFLRDLANSCGVVANAGFELSSEALQLGKKLLLKPLHGQFEQQANVMTLEQMGMAQSMNYLNANALDDWLGAKSNGHYTFPNDPAPLVEWLLAKQWTNYASLHQQLWRHVQFIRDRAA</sequence>
<protein>
    <submittedName>
        <fullName evidence="1">MJ1255/VC2487 family glycosyltransferase</fullName>
        <ecNumber evidence="1">2.4.-.-</ecNumber>
    </submittedName>
</protein>
<evidence type="ECO:0000313" key="1">
    <source>
        <dbReference type="EMBL" id="MFC3032899.1"/>
    </source>
</evidence>
<dbReference type="Pfam" id="PF13528">
    <property type="entry name" value="Glyco_trans_1_3"/>
    <property type="match status" value="1"/>
</dbReference>
<keyword evidence="1" id="KW-0328">Glycosyltransferase</keyword>
<dbReference type="EMBL" id="JBHRSD010000017">
    <property type="protein sequence ID" value="MFC3032899.1"/>
    <property type="molecule type" value="Genomic_DNA"/>
</dbReference>
<comment type="caution">
    <text evidence="1">The sequence shown here is derived from an EMBL/GenBank/DDBJ whole genome shotgun (WGS) entry which is preliminary data.</text>
</comment>
<organism evidence="1 2">
    <name type="scientific">Pseudoalteromonas fenneropenaei</name>
    <dbReference type="NCBI Taxonomy" id="1737459"/>
    <lineage>
        <taxon>Bacteria</taxon>
        <taxon>Pseudomonadati</taxon>
        <taxon>Pseudomonadota</taxon>
        <taxon>Gammaproteobacteria</taxon>
        <taxon>Alteromonadales</taxon>
        <taxon>Pseudoalteromonadaceae</taxon>
        <taxon>Pseudoalteromonas</taxon>
    </lineage>
</organism>
<gene>
    <name evidence="1" type="ORF">ACFOEE_10240</name>
</gene>
<keyword evidence="2" id="KW-1185">Reference proteome</keyword>
<keyword evidence="1" id="KW-0808">Transferase</keyword>
<dbReference type="GO" id="GO:0016757">
    <property type="term" value="F:glycosyltransferase activity"/>
    <property type="evidence" value="ECO:0007669"/>
    <property type="project" value="UniProtKB-KW"/>
</dbReference>
<dbReference type="NCBIfam" id="TIGR00661">
    <property type="entry name" value="MJ1255"/>
    <property type="match status" value="1"/>
</dbReference>
<dbReference type="SUPFAM" id="SSF53756">
    <property type="entry name" value="UDP-Glycosyltransferase/glycogen phosphorylase"/>
    <property type="match status" value="1"/>
</dbReference>
<accession>A0ABV7CJW7</accession>
<dbReference type="EC" id="2.4.-.-" evidence="1"/>
<name>A0ABV7CJW7_9GAMM</name>
<dbReference type="Proteomes" id="UP001595453">
    <property type="component" value="Unassembled WGS sequence"/>
</dbReference>
<dbReference type="RefSeq" id="WP_377123848.1">
    <property type="nucleotide sequence ID" value="NZ_JBHRSD010000017.1"/>
</dbReference>
<reference evidence="2" key="1">
    <citation type="journal article" date="2019" name="Int. J. Syst. Evol. Microbiol.">
        <title>The Global Catalogue of Microorganisms (GCM) 10K type strain sequencing project: providing services to taxonomists for standard genome sequencing and annotation.</title>
        <authorList>
            <consortium name="The Broad Institute Genomics Platform"/>
            <consortium name="The Broad Institute Genome Sequencing Center for Infectious Disease"/>
            <person name="Wu L."/>
            <person name="Ma J."/>
        </authorList>
    </citation>
    <scope>NUCLEOTIDE SEQUENCE [LARGE SCALE GENOMIC DNA]</scope>
    <source>
        <strain evidence="2">KCTC 42730</strain>
    </source>
</reference>